<dbReference type="PANTHER" id="PTHR47075:SF9">
    <property type="entry name" value="TRANSCRIPTION FACTOR BHLH47"/>
    <property type="match status" value="1"/>
</dbReference>
<dbReference type="OMA" id="PNWNAAG"/>
<evidence type="ECO:0000313" key="9">
    <source>
        <dbReference type="Proteomes" id="UP000195402"/>
    </source>
</evidence>
<organism evidence="8 9">
    <name type="scientific">Macleaya cordata</name>
    <name type="common">Five-seeded plume-poppy</name>
    <name type="synonym">Bocconia cordata</name>
    <dbReference type="NCBI Taxonomy" id="56857"/>
    <lineage>
        <taxon>Eukaryota</taxon>
        <taxon>Viridiplantae</taxon>
        <taxon>Streptophyta</taxon>
        <taxon>Embryophyta</taxon>
        <taxon>Tracheophyta</taxon>
        <taxon>Spermatophyta</taxon>
        <taxon>Magnoliopsida</taxon>
        <taxon>Ranunculales</taxon>
        <taxon>Papaveraceae</taxon>
        <taxon>Papaveroideae</taxon>
        <taxon>Macleaya</taxon>
    </lineage>
</organism>
<evidence type="ECO:0000256" key="4">
    <source>
        <dbReference type="ARBA" id="ARBA00023242"/>
    </source>
</evidence>
<dbReference type="CDD" id="cd11446">
    <property type="entry name" value="bHLH_AtILR3_like"/>
    <property type="match status" value="1"/>
</dbReference>
<evidence type="ECO:0000313" key="8">
    <source>
        <dbReference type="EMBL" id="OVA09038.1"/>
    </source>
</evidence>
<keyword evidence="9" id="KW-1185">Reference proteome</keyword>
<dbReference type="Pfam" id="PF23177">
    <property type="entry name" value="bHLH_IRO3"/>
    <property type="match status" value="1"/>
</dbReference>
<dbReference type="PROSITE" id="PS50888">
    <property type="entry name" value="BHLH"/>
    <property type="match status" value="1"/>
</dbReference>
<dbReference type="GO" id="GO:0003677">
    <property type="term" value="F:DNA binding"/>
    <property type="evidence" value="ECO:0007669"/>
    <property type="project" value="UniProtKB-KW"/>
</dbReference>
<feature type="coiled-coil region" evidence="5">
    <location>
        <begin position="75"/>
        <end position="130"/>
    </location>
</feature>
<feature type="domain" description="BHLH" evidence="7">
    <location>
        <begin position="35"/>
        <end position="85"/>
    </location>
</feature>
<keyword evidence="2" id="KW-0238">DNA-binding</keyword>
<feature type="compositionally biased region" description="Polar residues" evidence="6">
    <location>
        <begin position="217"/>
        <end position="241"/>
    </location>
</feature>
<dbReference type="EMBL" id="MVGT01002224">
    <property type="protein sequence ID" value="OVA09038.1"/>
    <property type="molecule type" value="Genomic_DNA"/>
</dbReference>
<dbReference type="PANTHER" id="PTHR47075">
    <property type="entry name" value="TRANSCRIPTION FACTOR BHLH47"/>
    <property type="match status" value="1"/>
</dbReference>
<keyword evidence="3" id="KW-0804">Transcription</keyword>
<dbReference type="FunCoup" id="A0A200QEV6">
    <property type="interactions" value="332"/>
</dbReference>
<dbReference type="SMART" id="SM00353">
    <property type="entry name" value="HLH"/>
    <property type="match status" value="1"/>
</dbReference>
<keyword evidence="5" id="KW-0175">Coiled coil</keyword>
<proteinExistence type="predicted"/>
<evidence type="ECO:0000256" key="3">
    <source>
        <dbReference type="ARBA" id="ARBA00023163"/>
    </source>
</evidence>
<keyword evidence="1" id="KW-0805">Transcription regulation</keyword>
<dbReference type="AlphaFoldDB" id="A0A200QEV6"/>
<dbReference type="Gene3D" id="4.10.280.10">
    <property type="entry name" value="Helix-loop-helix DNA-binding domain"/>
    <property type="match status" value="1"/>
</dbReference>
<dbReference type="Proteomes" id="UP000195402">
    <property type="component" value="Unassembled WGS sequence"/>
</dbReference>
<evidence type="ECO:0000259" key="7">
    <source>
        <dbReference type="PROSITE" id="PS50888"/>
    </source>
</evidence>
<dbReference type="STRING" id="56857.A0A200QEV6"/>
<dbReference type="InParanoid" id="A0A200QEV6"/>
<evidence type="ECO:0000256" key="1">
    <source>
        <dbReference type="ARBA" id="ARBA00023015"/>
    </source>
</evidence>
<feature type="region of interest" description="Disordered" evidence="6">
    <location>
        <begin position="192"/>
        <end position="241"/>
    </location>
</feature>
<reference evidence="8 9" key="1">
    <citation type="journal article" date="2017" name="Mol. Plant">
        <title>The Genome of Medicinal Plant Macleaya cordata Provides New Insights into Benzylisoquinoline Alkaloids Metabolism.</title>
        <authorList>
            <person name="Liu X."/>
            <person name="Liu Y."/>
            <person name="Huang P."/>
            <person name="Ma Y."/>
            <person name="Qing Z."/>
            <person name="Tang Q."/>
            <person name="Cao H."/>
            <person name="Cheng P."/>
            <person name="Zheng Y."/>
            <person name="Yuan Z."/>
            <person name="Zhou Y."/>
            <person name="Liu J."/>
            <person name="Tang Z."/>
            <person name="Zhuo Y."/>
            <person name="Zhang Y."/>
            <person name="Yu L."/>
            <person name="Huang J."/>
            <person name="Yang P."/>
            <person name="Peng Q."/>
            <person name="Zhang J."/>
            <person name="Jiang W."/>
            <person name="Zhang Z."/>
            <person name="Lin K."/>
            <person name="Ro D.K."/>
            <person name="Chen X."/>
            <person name="Xiong X."/>
            <person name="Shang Y."/>
            <person name="Huang S."/>
            <person name="Zeng J."/>
        </authorList>
    </citation>
    <scope>NUCLEOTIDE SEQUENCE [LARGE SCALE GENOMIC DNA]</scope>
    <source>
        <strain evidence="9">cv. BLH2017</strain>
        <tissue evidence="8">Root</tissue>
    </source>
</reference>
<dbReference type="InterPro" id="IPR057075">
    <property type="entry name" value="bHLH_IRO3"/>
</dbReference>
<evidence type="ECO:0000256" key="6">
    <source>
        <dbReference type="SAM" id="MobiDB-lite"/>
    </source>
</evidence>
<accession>A0A200QEV6</accession>
<protein>
    <submittedName>
        <fullName evidence="8">Myc-type</fullName>
    </submittedName>
</protein>
<evidence type="ECO:0000256" key="5">
    <source>
        <dbReference type="SAM" id="Coils"/>
    </source>
</evidence>
<name>A0A200QEV6_MACCD</name>
<dbReference type="OrthoDB" id="1931098at2759"/>
<comment type="caution">
    <text evidence="8">The sequence shown here is derived from an EMBL/GenBank/DDBJ whole genome shotgun (WGS) entry which is preliminary data.</text>
</comment>
<dbReference type="InterPro" id="IPR036638">
    <property type="entry name" value="HLH_DNA-bd_sf"/>
</dbReference>
<gene>
    <name evidence="8" type="ORF">BVC80_9097g106</name>
</gene>
<dbReference type="GO" id="GO:0046983">
    <property type="term" value="F:protein dimerization activity"/>
    <property type="evidence" value="ECO:0007669"/>
    <property type="project" value="InterPro"/>
</dbReference>
<sequence>MVSEVPAEMANEVNVVLKEPVCRSFSNKKKQGKVPKKIHKAEREKLKRDKLNDLFFELGNALEPNRQNNGKASILADATRLLQSLLAQVESHKKENASLLSESNYVTIEKNELRDENAIIEAEIEKLQTELQERILSEPNWNAAGLAQSQNKSSILQLPEDHPNLPVIDQPLQPPVVGPVLVIPLHDLHSFSEPGTAHTPPKPALSISRPHARYPTPSDSWPSQLLAKQQPKPSQELQLTR</sequence>
<dbReference type="InterPro" id="IPR011598">
    <property type="entry name" value="bHLH_dom"/>
</dbReference>
<keyword evidence="4" id="KW-0539">Nucleus</keyword>
<evidence type="ECO:0000256" key="2">
    <source>
        <dbReference type="ARBA" id="ARBA00023125"/>
    </source>
</evidence>
<dbReference type="SUPFAM" id="SSF47459">
    <property type="entry name" value="HLH, helix-loop-helix DNA-binding domain"/>
    <property type="match status" value="1"/>
</dbReference>